<feature type="region of interest" description="Disordered" evidence="1">
    <location>
        <begin position="162"/>
        <end position="190"/>
    </location>
</feature>
<keyword evidence="3" id="KW-1185">Reference proteome</keyword>
<dbReference type="EMBL" id="AP024422">
    <property type="protein sequence ID" value="BCR91792.1"/>
    <property type="molecule type" value="Genomic_DNA"/>
</dbReference>
<feature type="compositionally biased region" description="Basic residues" evidence="1">
    <location>
        <begin position="119"/>
        <end position="131"/>
    </location>
</feature>
<feature type="region of interest" description="Disordered" evidence="1">
    <location>
        <begin position="113"/>
        <end position="148"/>
    </location>
</feature>
<reference evidence="2" key="2">
    <citation type="submission" date="2021-02" db="EMBL/GenBank/DDBJ databases">
        <title>Aspergillus chevalieri M1 genome sequence.</title>
        <authorList>
            <person name="Kadooka C."/>
            <person name="Mori K."/>
            <person name="Futagami T."/>
        </authorList>
    </citation>
    <scope>NUCLEOTIDE SEQUENCE</scope>
    <source>
        <strain evidence="2">M1</strain>
    </source>
</reference>
<dbReference type="GeneID" id="66986150"/>
<feature type="compositionally biased region" description="Basic residues" evidence="1">
    <location>
        <begin position="67"/>
        <end position="77"/>
    </location>
</feature>
<dbReference type="KEGG" id="ache:ACHE_70635S"/>
<reference evidence="2" key="1">
    <citation type="submission" date="2021-01" db="EMBL/GenBank/DDBJ databases">
        <authorList>
            <consortium name="Aspergillus chevalieri M1 genome sequencing consortium"/>
            <person name="Kazuki M."/>
            <person name="Futagami T."/>
        </authorList>
    </citation>
    <scope>NUCLEOTIDE SEQUENCE</scope>
    <source>
        <strain evidence="2">M1</strain>
    </source>
</reference>
<evidence type="ECO:0000313" key="2">
    <source>
        <dbReference type="EMBL" id="BCR91792.1"/>
    </source>
</evidence>
<name>A0A7R7VVY7_ASPCH</name>
<dbReference type="AlphaFoldDB" id="A0A7R7VVY7"/>
<feature type="region of interest" description="Disordered" evidence="1">
    <location>
        <begin position="438"/>
        <end position="461"/>
    </location>
</feature>
<sequence>MEDHPDHWKSTLLGEDFWKDAEAFNRVTNDEIEAEHEQILHKFPFNLGPEQGPAPRPPGSAGQTLTKQHHHHHHHHHQQQEEEEYVQEQQHQPGRRRRRFSMNDAFSLSSLNLSPSHLLGRRSRSSSRSRSSHSPTRPPSVLSESRRTNSRLRFALTMACNSKKKRDDDADTDSIYSIPLRGPKDPGTPEKPLMFFRGGASWNVLPRDMQEIGIDLFWPVKQDQEGDREVLHIEEMAPLCQFRGLRVLKITGMLQSYQKYIWQAAWLNTELEELELGMAIGPRIRRNFPGDWPFIKGGWTLKQDTYGEPVYYGHMGTGNLQRTIGIGEYLDKTSIEKAKVRAMATGRTLNRLSIKTLTLNGFVVDADPILLWFDPKMLRCINFRDNCVDAGFYLCRPMRKVEVKFPTEIQEKTVTVRRVDVRKELKIVELRGGKKVSEAPYSGRESHDIGSGDGNGVQGVEGRDFERKTGELKLDSPEQEGIRTTTVVEIKNMPAYAHDNGEGASYAYYRNVF</sequence>
<gene>
    <name evidence="2" type="ORF">ACHE_70635S</name>
</gene>
<feature type="region of interest" description="Disordered" evidence="1">
    <location>
        <begin position="44"/>
        <end position="97"/>
    </location>
</feature>
<organism evidence="2 3">
    <name type="scientific">Aspergillus chevalieri</name>
    <name type="common">Eurotium chevalieri</name>
    <dbReference type="NCBI Taxonomy" id="182096"/>
    <lineage>
        <taxon>Eukaryota</taxon>
        <taxon>Fungi</taxon>
        <taxon>Dikarya</taxon>
        <taxon>Ascomycota</taxon>
        <taxon>Pezizomycotina</taxon>
        <taxon>Eurotiomycetes</taxon>
        <taxon>Eurotiomycetidae</taxon>
        <taxon>Eurotiales</taxon>
        <taxon>Aspergillaceae</taxon>
        <taxon>Aspergillus</taxon>
        <taxon>Aspergillus subgen. Aspergillus</taxon>
    </lineage>
</organism>
<accession>A0A7R7VVY7</accession>
<dbReference type="Proteomes" id="UP000637239">
    <property type="component" value="Chromosome 7"/>
</dbReference>
<evidence type="ECO:0000256" key="1">
    <source>
        <dbReference type="SAM" id="MobiDB-lite"/>
    </source>
</evidence>
<protein>
    <submittedName>
        <fullName evidence="2">Uncharacterized protein</fullName>
    </submittedName>
</protein>
<proteinExistence type="predicted"/>
<dbReference type="RefSeq" id="XP_043140314.1">
    <property type="nucleotide sequence ID" value="XM_043282990.1"/>
</dbReference>
<evidence type="ECO:0000313" key="3">
    <source>
        <dbReference type="Proteomes" id="UP000637239"/>
    </source>
</evidence>